<gene>
    <name evidence="3" type="ORF">SAMN05421540_1169</name>
</gene>
<evidence type="ECO:0000256" key="2">
    <source>
        <dbReference type="SAM" id="Phobius"/>
    </source>
</evidence>
<name>A0A1H4DVE2_9FLAO</name>
<evidence type="ECO:0000313" key="4">
    <source>
        <dbReference type="Proteomes" id="UP000198820"/>
    </source>
</evidence>
<keyword evidence="2" id="KW-0472">Membrane</keyword>
<proteinExistence type="predicted"/>
<dbReference type="EMBL" id="FNQF01000016">
    <property type="protein sequence ID" value="SEA76711.1"/>
    <property type="molecule type" value="Genomic_DNA"/>
</dbReference>
<feature type="coiled-coil region" evidence="1">
    <location>
        <begin position="44"/>
        <end position="71"/>
    </location>
</feature>
<reference evidence="3 4" key="1">
    <citation type="submission" date="2016-10" db="EMBL/GenBank/DDBJ databases">
        <authorList>
            <person name="de Groot N.N."/>
        </authorList>
    </citation>
    <scope>NUCLEOTIDE SEQUENCE [LARGE SCALE GENOMIC DNA]</scope>
    <source>
        <strain evidence="3 4">DSM 23581</strain>
    </source>
</reference>
<keyword evidence="1" id="KW-0175">Coiled coil</keyword>
<feature type="transmembrane region" description="Helical" evidence="2">
    <location>
        <begin position="160"/>
        <end position="181"/>
    </location>
</feature>
<sequence>MEFEKSVANEIFPALLDSVFHDTRLSPPPPPPPNSEWNDSTAVKWDESKLIAEYEKRKAELEKDTTKLVIAIVDSTYQINERAKKGLIDFYKDFAIELDTANIEQSYKINLSELKHAEKFKLKYRSEFPSTSKIWKGNYDFHLAGITGFSRIQFDRTKSYGVMISGFGCGSLCGFSALVFIRKEKEKWIIDKIMVTGIS</sequence>
<evidence type="ECO:0000313" key="3">
    <source>
        <dbReference type="EMBL" id="SEA76711.1"/>
    </source>
</evidence>
<accession>A0A1H4DVE2</accession>
<keyword evidence="2" id="KW-0812">Transmembrane</keyword>
<evidence type="ECO:0000256" key="1">
    <source>
        <dbReference type="SAM" id="Coils"/>
    </source>
</evidence>
<organism evidence="3 4">
    <name type="scientific">Psychroflexus halocasei</name>
    <dbReference type="NCBI Taxonomy" id="908615"/>
    <lineage>
        <taxon>Bacteria</taxon>
        <taxon>Pseudomonadati</taxon>
        <taxon>Bacteroidota</taxon>
        <taxon>Flavobacteriia</taxon>
        <taxon>Flavobacteriales</taxon>
        <taxon>Flavobacteriaceae</taxon>
        <taxon>Psychroflexus</taxon>
    </lineage>
</organism>
<dbReference type="STRING" id="908615.SAMN05421540_1169"/>
<keyword evidence="4" id="KW-1185">Reference proteome</keyword>
<protein>
    <submittedName>
        <fullName evidence="3">Uncharacterized protein</fullName>
    </submittedName>
</protein>
<dbReference type="AlphaFoldDB" id="A0A1H4DVE2"/>
<dbReference type="Proteomes" id="UP000198820">
    <property type="component" value="Unassembled WGS sequence"/>
</dbReference>
<keyword evidence="2" id="KW-1133">Transmembrane helix</keyword>